<dbReference type="SUPFAM" id="SSF51126">
    <property type="entry name" value="Pectin lyase-like"/>
    <property type="match status" value="1"/>
</dbReference>
<dbReference type="GO" id="GO:0030570">
    <property type="term" value="F:pectate lyase activity"/>
    <property type="evidence" value="ECO:0007669"/>
    <property type="project" value="InterPro"/>
</dbReference>
<dbReference type="RefSeq" id="XP_018385510.1">
    <property type="nucleotide sequence ID" value="XM_018526659.1"/>
</dbReference>
<dbReference type="OMA" id="YANNHFN"/>
<evidence type="ECO:0000313" key="8">
    <source>
        <dbReference type="Proteomes" id="UP000077248"/>
    </source>
</evidence>
<dbReference type="InterPro" id="IPR002022">
    <property type="entry name" value="Pec_lyase"/>
</dbReference>
<accession>A0A177DMP7</accession>
<dbReference type="GO" id="GO:0005576">
    <property type="term" value="C:extracellular region"/>
    <property type="evidence" value="ECO:0007669"/>
    <property type="project" value="UniProtKB-SubCell"/>
</dbReference>
<name>A0A177DMP7_ALTAL</name>
<evidence type="ECO:0000256" key="3">
    <source>
        <dbReference type="ARBA" id="ARBA00023239"/>
    </source>
</evidence>
<evidence type="ECO:0000256" key="4">
    <source>
        <dbReference type="RuleBase" id="RU361173"/>
    </source>
</evidence>
<protein>
    <submittedName>
        <fullName evidence="7">Pectate lyase-like protein</fullName>
    </submittedName>
</protein>
<feature type="signal peptide" evidence="5">
    <location>
        <begin position="1"/>
        <end position="17"/>
    </location>
</feature>
<dbReference type="VEuPathDB" id="FungiDB:CC77DRAFT_1031357"/>
<gene>
    <name evidence="7" type="ORF">CC77DRAFT_1031357</name>
</gene>
<keyword evidence="2 5" id="KW-0732">Signal</keyword>
<dbReference type="GO" id="GO:0000272">
    <property type="term" value="P:polysaccharide catabolic process"/>
    <property type="evidence" value="ECO:0007669"/>
    <property type="project" value="UniProtKB-KW"/>
</dbReference>
<evidence type="ECO:0000313" key="7">
    <source>
        <dbReference type="EMBL" id="OAG20089.1"/>
    </source>
</evidence>
<keyword evidence="4" id="KW-0964">Secreted</keyword>
<keyword evidence="4" id="KW-0119">Carbohydrate metabolism</keyword>
<dbReference type="InterPro" id="IPR012334">
    <property type="entry name" value="Pectin_lyas_fold"/>
</dbReference>
<proteinExistence type="inferred from homology"/>
<dbReference type="Pfam" id="PF00544">
    <property type="entry name" value="Pectate_lyase_4"/>
    <property type="match status" value="1"/>
</dbReference>
<comment type="subcellular location">
    <subcellularLocation>
        <location evidence="4">Secreted</location>
    </subcellularLocation>
</comment>
<dbReference type="EMBL" id="KV441479">
    <property type="protein sequence ID" value="OAG20089.1"/>
    <property type="molecule type" value="Genomic_DNA"/>
</dbReference>
<sequence>MKFPTSLVLLAVTAVTASPTPTIQEEPAKALQKRASITDAANIGYAMANGGTKGGAGGPTTTVSTLPQLSAAANSTGPLNIVVQGAISGAAKVQVSSDKTIIGKTGSSLTGIGLTILGQKNVIVRNMKISKVPAAYGDGTTIQLSTNVWVDHCDYSGDESVGKDTYDGLVDLSHAADFVTISNTYFHNHSKGTLVGHSDKNAAEDTGHLRVTYANNHFYRVNSRGPLLRFGTAHIFNNYYNEQSTGVNSRMGAQALVQSTVFENSGKKMVYTESSAEDGFAVVEDVLFGGQSANTAPLGKLNAQSFPYKYELLGSANVKAAVTKEAGQTLSF</sequence>
<keyword evidence="8" id="KW-1185">Reference proteome</keyword>
<dbReference type="InterPro" id="IPR045032">
    <property type="entry name" value="PEL"/>
</dbReference>
<reference evidence="7 8" key="1">
    <citation type="submission" date="2016-05" db="EMBL/GenBank/DDBJ databases">
        <title>Comparative analysis of secretome profiles of manganese(II)-oxidizing ascomycete fungi.</title>
        <authorList>
            <consortium name="DOE Joint Genome Institute"/>
            <person name="Zeiner C.A."/>
            <person name="Purvine S.O."/>
            <person name="Zink E.M."/>
            <person name="Wu S."/>
            <person name="Pasa-Tolic L."/>
            <person name="Chaput D.L."/>
            <person name="Haridas S."/>
            <person name="Grigoriev I.V."/>
            <person name="Santelli C.M."/>
            <person name="Hansel C.M."/>
        </authorList>
    </citation>
    <scope>NUCLEOTIDE SEQUENCE [LARGE SCALE GENOMIC DNA]</scope>
    <source>
        <strain evidence="7 8">SRC1lrK2f</strain>
    </source>
</reference>
<feature type="domain" description="Pectate lyase" evidence="6">
    <location>
        <begin position="56"/>
        <end position="268"/>
    </location>
</feature>
<dbReference type="SMART" id="SM00656">
    <property type="entry name" value="Amb_all"/>
    <property type="match status" value="1"/>
</dbReference>
<keyword evidence="4" id="KW-0624">Polysaccharide degradation</keyword>
<organism evidence="7 8">
    <name type="scientific">Alternaria alternata</name>
    <name type="common">Alternaria rot fungus</name>
    <name type="synonym">Torula alternata</name>
    <dbReference type="NCBI Taxonomy" id="5599"/>
    <lineage>
        <taxon>Eukaryota</taxon>
        <taxon>Fungi</taxon>
        <taxon>Dikarya</taxon>
        <taxon>Ascomycota</taxon>
        <taxon>Pezizomycotina</taxon>
        <taxon>Dothideomycetes</taxon>
        <taxon>Pleosporomycetidae</taxon>
        <taxon>Pleosporales</taxon>
        <taxon>Pleosporineae</taxon>
        <taxon>Pleosporaceae</taxon>
        <taxon>Alternaria</taxon>
        <taxon>Alternaria sect. Alternaria</taxon>
        <taxon>Alternaria alternata complex</taxon>
    </lineage>
</organism>
<dbReference type="AlphaFoldDB" id="A0A177DMP7"/>
<dbReference type="PANTHER" id="PTHR31683:SF18">
    <property type="entry name" value="PECTATE LYASE 21-RELATED"/>
    <property type="match status" value="1"/>
</dbReference>
<dbReference type="STRING" id="5599.A0A177DMP7"/>
<keyword evidence="3 4" id="KW-0456">Lyase</keyword>
<dbReference type="Gene3D" id="2.160.20.10">
    <property type="entry name" value="Single-stranded right-handed beta-helix, Pectin lyase-like"/>
    <property type="match status" value="1"/>
</dbReference>
<dbReference type="GeneID" id="29112253"/>
<feature type="chain" id="PRO_5008059566" evidence="5">
    <location>
        <begin position="18"/>
        <end position="332"/>
    </location>
</feature>
<evidence type="ECO:0000259" key="6">
    <source>
        <dbReference type="SMART" id="SM00656"/>
    </source>
</evidence>
<dbReference type="PANTHER" id="PTHR31683">
    <property type="entry name" value="PECTATE LYASE 18-RELATED"/>
    <property type="match status" value="1"/>
</dbReference>
<dbReference type="InterPro" id="IPR011050">
    <property type="entry name" value="Pectin_lyase_fold/virulence"/>
</dbReference>
<dbReference type="KEGG" id="aalt:CC77DRAFT_1031357"/>
<comment type="similarity">
    <text evidence="1 4">Belongs to the polysaccharide lyase 1 family.</text>
</comment>
<evidence type="ECO:0000256" key="1">
    <source>
        <dbReference type="ARBA" id="ARBA00010980"/>
    </source>
</evidence>
<evidence type="ECO:0000256" key="2">
    <source>
        <dbReference type="ARBA" id="ARBA00022729"/>
    </source>
</evidence>
<evidence type="ECO:0000256" key="5">
    <source>
        <dbReference type="SAM" id="SignalP"/>
    </source>
</evidence>
<dbReference type="Proteomes" id="UP000077248">
    <property type="component" value="Unassembled WGS sequence"/>
</dbReference>